<evidence type="ECO:0000313" key="2">
    <source>
        <dbReference type="EMBL" id="PIO58276.1"/>
    </source>
</evidence>
<evidence type="ECO:0000313" key="3">
    <source>
        <dbReference type="Proteomes" id="UP000230423"/>
    </source>
</evidence>
<dbReference type="CDD" id="cd04047">
    <property type="entry name" value="C2B_Copine"/>
    <property type="match status" value="1"/>
</dbReference>
<feature type="domain" description="C2" evidence="1">
    <location>
        <begin position="45"/>
        <end position="145"/>
    </location>
</feature>
<keyword evidence="3" id="KW-1185">Reference proteome</keyword>
<feature type="non-terminal residue" evidence="2">
    <location>
        <position position="1"/>
    </location>
</feature>
<dbReference type="Proteomes" id="UP000230423">
    <property type="component" value="Unassembled WGS sequence"/>
</dbReference>
<dbReference type="PANTHER" id="PTHR10857:SF106">
    <property type="entry name" value="C2 DOMAIN-CONTAINING PROTEIN"/>
    <property type="match status" value="1"/>
</dbReference>
<proteinExistence type="predicted"/>
<evidence type="ECO:0000259" key="1">
    <source>
        <dbReference type="PROSITE" id="PS50004"/>
    </source>
</evidence>
<dbReference type="InterPro" id="IPR037768">
    <property type="entry name" value="C2B_Copine"/>
</dbReference>
<protein>
    <submittedName>
        <fullName evidence="2">C2 domain protein</fullName>
    </submittedName>
</protein>
<name>A0A2G9TJW4_TELCI</name>
<reference evidence="2 3" key="1">
    <citation type="submission" date="2015-09" db="EMBL/GenBank/DDBJ databases">
        <title>Draft genome of the parasitic nematode Teladorsagia circumcincta isolate WARC Sus (inbred).</title>
        <authorList>
            <person name="Mitreva M."/>
        </authorList>
    </citation>
    <scope>NUCLEOTIDE SEQUENCE [LARGE SCALE GENOMIC DNA]</scope>
    <source>
        <strain evidence="2 3">S</strain>
    </source>
</reference>
<gene>
    <name evidence="2" type="ORF">TELCIR_20292</name>
</gene>
<dbReference type="AlphaFoldDB" id="A0A2G9TJW4"/>
<dbReference type="GO" id="GO:0005544">
    <property type="term" value="F:calcium-dependent phospholipid binding"/>
    <property type="evidence" value="ECO:0007669"/>
    <property type="project" value="InterPro"/>
</dbReference>
<dbReference type="InterPro" id="IPR045052">
    <property type="entry name" value="Copine"/>
</dbReference>
<accession>A0A2G9TJW4</accession>
<dbReference type="PROSITE" id="PS50004">
    <property type="entry name" value="C2"/>
    <property type="match status" value="1"/>
</dbReference>
<dbReference type="Gene3D" id="2.60.40.150">
    <property type="entry name" value="C2 domain"/>
    <property type="match status" value="1"/>
</dbReference>
<dbReference type="EMBL" id="KZ361724">
    <property type="protein sequence ID" value="PIO58276.1"/>
    <property type="molecule type" value="Genomic_DNA"/>
</dbReference>
<sequence length="145" mass="16833">RKRPMHHDAAVDGDLVNWLQPTESIEPEHRARCKWVVLGGTKHKNHGEITVSCDEVDDGAKENVRFHLSAKKLDKKDFFGKSDPFLNIYRISEDGTRQLAHRTEVIKKELNPVWNPFEVNVKMLCSNDYKRPILIECFDYDWDGG</sequence>
<dbReference type="InterPro" id="IPR035892">
    <property type="entry name" value="C2_domain_sf"/>
</dbReference>
<dbReference type="SUPFAM" id="SSF49562">
    <property type="entry name" value="C2 domain (Calcium/lipid-binding domain, CaLB)"/>
    <property type="match status" value="1"/>
</dbReference>
<organism evidence="2 3">
    <name type="scientific">Teladorsagia circumcincta</name>
    <name type="common">Brown stomach worm</name>
    <name type="synonym">Ostertagia circumcincta</name>
    <dbReference type="NCBI Taxonomy" id="45464"/>
    <lineage>
        <taxon>Eukaryota</taxon>
        <taxon>Metazoa</taxon>
        <taxon>Ecdysozoa</taxon>
        <taxon>Nematoda</taxon>
        <taxon>Chromadorea</taxon>
        <taxon>Rhabditida</taxon>
        <taxon>Rhabditina</taxon>
        <taxon>Rhabditomorpha</taxon>
        <taxon>Strongyloidea</taxon>
        <taxon>Trichostrongylidae</taxon>
        <taxon>Teladorsagia</taxon>
    </lineage>
</organism>
<dbReference type="GO" id="GO:0071277">
    <property type="term" value="P:cellular response to calcium ion"/>
    <property type="evidence" value="ECO:0007669"/>
    <property type="project" value="TreeGrafter"/>
</dbReference>
<dbReference type="Pfam" id="PF00168">
    <property type="entry name" value="C2"/>
    <property type="match status" value="1"/>
</dbReference>
<dbReference type="OrthoDB" id="5855668at2759"/>
<dbReference type="GO" id="GO:0005886">
    <property type="term" value="C:plasma membrane"/>
    <property type="evidence" value="ECO:0007669"/>
    <property type="project" value="TreeGrafter"/>
</dbReference>
<dbReference type="PANTHER" id="PTHR10857">
    <property type="entry name" value="COPINE"/>
    <property type="match status" value="1"/>
</dbReference>
<dbReference type="InterPro" id="IPR000008">
    <property type="entry name" value="C2_dom"/>
</dbReference>